<evidence type="ECO:0000256" key="1">
    <source>
        <dbReference type="ARBA" id="ARBA00010609"/>
    </source>
</evidence>
<protein>
    <submittedName>
        <fullName evidence="11">Iron transport multicopper oxidase FET3</fullName>
    </submittedName>
</protein>
<evidence type="ECO:0000256" key="3">
    <source>
        <dbReference type="ARBA" id="ARBA00022729"/>
    </source>
</evidence>
<comment type="similarity">
    <text evidence="1">Belongs to the multicopper oxidase family.</text>
</comment>
<gene>
    <name evidence="11" type="ORF">NKR23_g4740</name>
</gene>
<dbReference type="Pfam" id="PF07732">
    <property type="entry name" value="Cu-oxidase_3"/>
    <property type="match status" value="1"/>
</dbReference>
<dbReference type="Pfam" id="PF07731">
    <property type="entry name" value="Cu-oxidase_2"/>
    <property type="match status" value="1"/>
</dbReference>
<evidence type="ECO:0000256" key="4">
    <source>
        <dbReference type="ARBA" id="ARBA00023002"/>
    </source>
</evidence>
<dbReference type="Gene3D" id="2.60.40.420">
    <property type="entry name" value="Cupredoxins - blue copper proteins"/>
    <property type="match status" value="3"/>
</dbReference>
<organism evidence="11 12">
    <name type="scientific">Pleurostoma richardsiae</name>
    <dbReference type="NCBI Taxonomy" id="41990"/>
    <lineage>
        <taxon>Eukaryota</taxon>
        <taxon>Fungi</taxon>
        <taxon>Dikarya</taxon>
        <taxon>Ascomycota</taxon>
        <taxon>Pezizomycotina</taxon>
        <taxon>Sordariomycetes</taxon>
        <taxon>Sordariomycetidae</taxon>
        <taxon>Calosphaeriales</taxon>
        <taxon>Pleurostomataceae</taxon>
        <taxon>Pleurostoma</taxon>
    </lineage>
</organism>
<keyword evidence="6" id="KW-1133">Transmembrane helix</keyword>
<dbReference type="Pfam" id="PF00394">
    <property type="entry name" value="Cu-oxidase"/>
    <property type="match status" value="1"/>
</dbReference>
<dbReference type="InterPro" id="IPR033138">
    <property type="entry name" value="Cu_oxidase_CS"/>
</dbReference>
<evidence type="ECO:0000256" key="5">
    <source>
        <dbReference type="ARBA" id="ARBA00023008"/>
    </source>
</evidence>
<dbReference type="GO" id="GO:0004322">
    <property type="term" value="F:ferroxidase activity"/>
    <property type="evidence" value="ECO:0007669"/>
    <property type="project" value="TreeGrafter"/>
</dbReference>
<reference evidence="11" key="1">
    <citation type="submission" date="2022-07" db="EMBL/GenBank/DDBJ databases">
        <title>Fungi with potential for degradation of polypropylene.</title>
        <authorList>
            <person name="Gostincar C."/>
        </authorList>
    </citation>
    <scope>NUCLEOTIDE SEQUENCE</scope>
    <source>
        <strain evidence="11">EXF-13308</strain>
    </source>
</reference>
<evidence type="ECO:0000259" key="10">
    <source>
        <dbReference type="Pfam" id="PF07732"/>
    </source>
</evidence>
<dbReference type="GO" id="GO:0033215">
    <property type="term" value="P:reductive iron assimilation"/>
    <property type="evidence" value="ECO:0007669"/>
    <property type="project" value="TreeGrafter"/>
</dbReference>
<keyword evidence="6" id="KW-0472">Membrane</keyword>
<dbReference type="CDD" id="cd13877">
    <property type="entry name" value="CuRO_2_Fet3p_like"/>
    <property type="match status" value="1"/>
</dbReference>
<keyword evidence="6" id="KW-0812">Transmembrane</keyword>
<evidence type="ECO:0000259" key="9">
    <source>
        <dbReference type="Pfam" id="PF07731"/>
    </source>
</evidence>
<dbReference type="GO" id="GO:0005507">
    <property type="term" value="F:copper ion binding"/>
    <property type="evidence" value="ECO:0007669"/>
    <property type="project" value="InterPro"/>
</dbReference>
<dbReference type="GO" id="GO:0010106">
    <property type="term" value="P:cellular response to iron ion starvation"/>
    <property type="evidence" value="ECO:0007669"/>
    <property type="project" value="TreeGrafter"/>
</dbReference>
<evidence type="ECO:0000256" key="6">
    <source>
        <dbReference type="SAM" id="Phobius"/>
    </source>
</evidence>
<dbReference type="PROSITE" id="PS00080">
    <property type="entry name" value="MULTICOPPER_OXIDASE2"/>
    <property type="match status" value="1"/>
</dbReference>
<feature type="domain" description="Plastocyanin-like" evidence="10">
    <location>
        <begin position="34"/>
        <end position="150"/>
    </location>
</feature>
<dbReference type="InterPro" id="IPR044130">
    <property type="entry name" value="CuRO_2_Fet3-like"/>
</dbReference>
<dbReference type="InterPro" id="IPR001117">
    <property type="entry name" value="Cu-oxidase_2nd"/>
</dbReference>
<dbReference type="EMBL" id="JANBVO010000011">
    <property type="protein sequence ID" value="KAJ9148850.1"/>
    <property type="molecule type" value="Genomic_DNA"/>
</dbReference>
<proteinExistence type="inferred from homology"/>
<accession>A0AA38S402</accession>
<dbReference type="PANTHER" id="PTHR11709:SF361">
    <property type="entry name" value="IRON TRANSPORT MULTICOPPER OXIDASE FET3"/>
    <property type="match status" value="1"/>
</dbReference>
<feature type="domain" description="Plastocyanin-like" evidence="8">
    <location>
        <begin position="160"/>
        <end position="306"/>
    </location>
</feature>
<dbReference type="SUPFAM" id="SSF49503">
    <property type="entry name" value="Cupredoxins"/>
    <property type="match status" value="3"/>
</dbReference>
<dbReference type="Proteomes" id="UP001174694">
    <property type="component" value="Unassembled WGS sequence"/>
</dbReference>
<feature type="signal peptide" evidence="7">
    <location>
        <begin position="1"/>
        <end position="26"/>
    </location>
</feature>
<feature type="chain" id="PRO_5041328996" evidence="7">
    <location>
        <begin position="27"/>
        <end position="640"/>
    </location>
</feature>
<dbReference type="PROSITE" id="PS00079">
    <property type="entry name" value="MULTICOPPER_OXIDASE1"/>
    <property type="match status" value="1"/>
</dbReference>
<dbReference type="CDD" id="cd13899">
    <property type="entry name" value="CuRO_3_Fet3p"/>
    <property type="match status" value="1"/>
</dbReference>
<dbReference type="InterPro" id="IPR011706">
    <property type="entry name" value="Cu-oxidase_C"/>
</dbReference>
<evidence type="ECO:0000256" key="7">
    <source>
        <dbReference type="SAM" id="SignalP"/>
    </source>
</evidence>
<dbReference type="FunFam" id="2.60.40.420:FF:000024">
    <property type="entry name" value="FET5p Multicopper oxidase"/>
    <property type="match status" value="1"/>
</dbReference>
<keyword evidence="2" id="KW-0479">Metal-binding</keyword>
<name>A0AA38S402_9PEZI</name>
<keyword evidence="12" id="KW-1185">Reference proteome</keyword>
<sequence>MWSLLSGRAALLYSLVAALVPLGCEAKTVTYDFNVTWVHANPDGLFERKVVGINGQWPLPIIEVDKGDQLVVNMYNGLEDHGASIHFHGMFQNGTNEMDGPNMVTQCSVLPGSSMTYNFTVNQNGTYWYHCHVDYCYPNGYRQALIVHDPDAYFADSYKEEIIITLSDWYHDMMDKLAKSFLSVFNPTGAEPVPNSFLLNEKMNSSFAVEPNTTYLIRLINHGAFVGQYFYIEDHTFQIVEVDGVYTEPTEASLLYISVAQRYSILLTTKNSTDKNYPIVTVADSSLLDVISPDLQLNNTNWLEYNSEAPHEQAVINVTDSTELNPFDDFTLVPEDRVALLPEPDHELDLTVIMQNLDNGDGYAFLNNISFTAPKVPTLYTVLSSGDLATREEIYGDFTHSVVLEHNEVVQIVLNNADSGSHPFHLHGHNFQVINREPPYGPHFYDYLEGDPVPYDPANHSDFPAIPIRRDTLVLPPQGYLVIRFVADNPGVWMFHCHIDWHLSQGLGMLLIEAPTQMQERMSIPENHYDVCRAGGVATTGNAAGNTEDFLDLSGQNKQPGWLPGGFTARGIVAMVFSCLSAVLGIASITVYGLADVKHQSQSAVASDVVMVAPTQQYHDTQDGEVQVVQDVVTSQDEKP</sequence>
<dbReference type="AlphaFoldDB" id="A0AA38S402"/>
<feature type="domain" description="Plastocyanin-like" evidence="9">
    <location>
        <begin position="372"/>
        <end position="515"/>
    </location>
</feature>
<feature type="transmembrane region" description="Helical" evidence="6">
    <location>
        <begin position="572"/>
        <end position="595"/>
    </location>
</feature>
<evidence type="ECO:0000313" key="11">
    <source>
        <dbReference type="EMBL" id="KAJ9148850.1"/>
    </source>
</evidence>
<dbReference type="InterPro" id="IPR002355">
    <property type="entry name" value="Cu_oxidase_Cu_BS"/>
</dbReference>
<keyword evidence="3 7" id="KW-0732">Signal</keyword>
<evidence type="ECO:0000259" key="8">
    <source>
        <dbReference type="Pfam" id="PF00394"/>
    </source>
</evidence>
<keyword evidence="5" id="KW-0186">Copper</keyword>
<evidence type="ECO:0000313" key="12">
    <source>
        <dbReference type="Proteomes" id="UP001174694"/>
    </source>
</evidence>
<dbReference type="InterPro" id="IPR045087">
    <property type="entry name" value="Cu-oxidase_fam"/>
</dbReference>
<dbReference type="GO" id="GO:0033573">
    <property type="term" value="C:high-affinity iron permease complex"/>
    <property type="evidence" value="ECO:0007669"/>
    <property type="project" value="TreeGrafter"/>
</dbReference>
<dbReference type="PANTHER" id="PTHR11709">
    <property type="entry name" value="MULTI-COPPER OXIDASE"/>
    <property type="match status" value="1"/>
</dbReference>
<dbReference type="InterPro" id="IPR011707">
    <property type="entry name" value="Cu-oxidase-like_N"/>
</dbReference>
<dbReference type="CDD" id="cd13851">
    <property type="entry name" value="CuRO_1_Fet3p"/>
    <property type="match status" value="1"/>
</dbReference>
<evidence type="ECO:0000256" key="2">
    <source>
        <dbReference type="ARBA" id="ARBA00022723"/>
    </source>
</evidence>
<comment type="caution">
    <text evidence="11">The sequence shown here is derived from an EMBL/GenBank/DDBJ whole genome shotgun (WGS) entry which is preliminary data.</text>
</comment>
<keyword evidence="4" id="KW-0560">Oxidoreductase</keyword>
<dbReference type="InterPro" id="IPR008972">
    <property type="entry name" value="Cupredoxin"/>
</dbReference>